<proteinExistence type="predicted"/>
<organism evidence="1 2">
    <name type="scientific">Bosea vaviloviae</name>
    <dbReference type="NCBI Taxonomy" id="1526658"/>
    <lineage>
        <taxon>Bacteria</taxon>
        <taxon>Pseudomonadati</taxon>
        <taxon>Pseudomonadota</taxon>
        <taxon>Alphaproteobacteria</taxon>
        <taxon>Hyphomicrobiales</taxon>
        <taxon>Boseaceae</taxon>
        <taxon>Bosea</taxon>
    </lineage>
</organism>
<evidence type="ECO:0000313" key="2">
    <source>
        <dbReference type="Proteomes" id="UP000094969"/>
    </source>
</evidence>
<dbReference type="AlphaFoldDB" id="A0A1D7UA80"/>
<protein>
    <submittedName>
        <fullName evidence="1">Uncharacterized protein</fullName>
    </submittedName>
</protein>
<gene>
    <name evidence="1" type="ORF">BHK69_08255</name>
</gene>
<name>A0A1D7UA80_9HYPH</name>
<dbReference type="EMBL" id="CP017147">
    <property type="protein sequence ID" value="AOO84291.1"/>
    <property type="molecule type" value="Genomic_DNA"/>
</dbReference>
<dbReference type="OrthoDB" id="8163344at2"/>
<evidence type="ECO:0000313" key="1">
    <source>
        <dbReference type="EMBL" id="AOO84291.1"/>
    </source>
</evidence>
<dbReference type="Proteomes" id="UP000094969">
    <property type="component" value="Chromosome"/>
</dbReference>
<sequence>MSHTHSSYDQLALVQASQAYVIEIGETQAGLVNRRPDERYFTFIAASAAFHALEGHRFATPSAAELAARQLAAPRRHSATRLAS</sequence>
<dbReference type="RefSeq" id="WP_069693480.1">
    <property type="nucleotide sequence ID" value="NZ_CP017147.1"/>
</dbReference>
<reference evidence="1 2" key="1">
    <citation type="journal article" date="2015" name="Antonie Van Leeuwenhoek">
        <title>Bosea vaviloviae sp. nov., a new species of slow-growing rhizobia isolated from nodules of the relict species Vavilovia formosa (Stev.) Fed.</title>
        <authorList>
            <person name="Safronova V.I."/>
            <person name="Kuznetsova I.G."/>
            <person name="Sazanova A.L."/>
            <person name="Kimeklis A.K."/>
            <person name="Belimov A.A."/>
            <person name="Andronov E.E."/>
            <person name="Pinaev A.G."/>
            <person name="Chizhevskaya E.P."/>
            <person name="Pukhaev A.R."/>
            <person name="Popov K.P."/>
            <person name="Willems A."/>
            <person name="Tikhonovich I.A."/>
        </authorList>
    </citation>
    <scope>NUCLEOTIDE SEQUENCE [LARGE SCALE GENOMIC DNA]</scope>
    <source>
        <strain evidence="1 2">Vaf18</strain>
    </source>
</reference>
<dbReference type="KEGG" id="bvv:BHK69_08255"/>
<keyword evidence="2" id="KW-1185">Reference proteome</keyword>
<accession>A0A1D7UA80</accession>
<dbReference type="STRING" id="1526658.BHK69_08255"/>